<evidence type="ECO:0000313" key="1">
    <source>
        <dbReference type="EMBL" id="TGL02371.1"/>
    </source>
</evidence>
<dbReference type="EMBL" id="RQFO01000014">
    <property type="protein sequence ID" value="TGL02371.1"/>
    <property type="molecule type" value="Genomic_DNA"/>
</dbReference>
<evidence type="ECO:0000313" key="2">
    <source>
        <dbReference type="Proteomes" id="UP000297465"/>
    </source>
</evidence>
<dbReference type="Proteomes" id="UP000297465">
    <property type="component" value="Unassembled WGS sequence"/>
</dbReference>
<proteinExistence type="predicted"/>
<sequence>MNIGGIGGNKNESGLHEIIIISVSRSKVEDPYFYQSILKLIEVSQKYVETQINEKSEVLKKALDNNDIQLSTNELNFTPIPSNKSPRELWGL</sequence>
<organism evidence="1 2">
    <name type="scientific">Leptospira montravelensis</name>
    <dbReference type="NCBI Taxonomy" id="2484961"/>
    <lineage>
        <taxon>Bacteria</taxon>
        <taxon>Pseudomonadati</taxon>
        <taxon>Spirochaetota</taxon>
        <taxon>Spirochaetia</taxon>
        <taxon>Leptospirales</taxon>
        <taxon>Leptospiraceae</taxon>
        <taxon>Leptospira</taxon>
    </lineage>
</organism>
<gene>
    <name evidence="1" type="ORF">EHQ31_09340</name>
</gene>
<accession>A0ABY2LTT5</accession>
<name>A0ABY2LTT5_9LEPT</name>
<protein>
    <submittedName>
        <fullName evidence="1">Uncharacterized protein</fullName>
    </submittedName>
</protein>
<reference evidence="2" key="1">
    <citation type="journal article" date="2019" name="PLoS Negl. Trop. Dis.">
        <title>Revisiting the worldwide diversity of Leptospira species in the environment.</title>
        <authorList>
            <person name="Vincent A.T."/>
            <person name="Schiettekatte O."/>
            <person name="Bourhy P."/>
            <person name="Veyrier F.J."/>
            <person name="Picardeau M."/>
        </authorList>
    </citation>
    <scope>NUCLEOTIDE SEQUENCE [LARGE SCALE GENOMIC DNA]</scope>
    <source>
        <strain evidence="2">201800278</strain>
    </source>
</reference>
<comment type="caution">
    <text evidence="1">The sequence shown here is derived from an EMBL/GenBank/DDBJ whole genome shotgun (WGS) entry which is preliminary data.</text>
</comment>
<keyword evidence="2" id="KW-1185">Reference proteome</keyword>
<dbReference type="RefSeq" id="WP_135574175.1">
    <property type="nucleotide sequence ID" value="NZ_RQFN01000026.1"/>
</dbReference>